<evidence type="ECO:0000313" key="2">
    <source>
        <dbReference type="Proteomes" id="UP000489600"/>
    </source>
</evidence>
<dbReference type="EMBL" id="CABITT030000003">
    <property type="protein sequence ID" value="VVA98430.1"/>
    <property type="molecule type" value="Genomic_DNA"/>
</dbReference>
<dbReference type="Proteomes" id="UP000489600">
    <property type="component" value="Unassembled WGS sequence"/>
</dbReference>
<sequence>MDLVVEDTRLSLVEKERALVALVVHGPSLVVEEEPPEVLDEEPPIFVEEESSEFQDPLMKAVLPPNSEPLHLSTVEVGPNGKPSSVKAVVALEPMPVVLHSPAVYMNRQKDL</sequence>
<evidence type="ECO:0000313" key="1">
    <source>
        <dbReference type="EMBL" id="VVA98430.1"/>
    </source>
</evidence>
<proteinExistence type="predicted"/>
<keyword evidence="2" id="KW-1185">Reference proteome</keyword>
<protein>
    <submittedName>
        <fullName evidence="1">Uncharacterized protein</fullName>
    </submittedName>
</protein>
<name>A0A565BC17_9BRAS</name>
<dbReference type="AlphaFoldDB" id="A0A565BC17"/>
<comment type="caution">
    <text evidence="1">The sequence shown here is derived from an EMBL/GenBank/DDBJ whole genome shotgun (WGS) entry which is preliminary data.</text>
</comment>
<gene>
    <name evidence="1" type="ORF">ANE_LOCUS8875</name>
</gene>
<reference evidence="1" key="1">
    <citation type="submission" date="2019-07" db="EMBL/GenBank/DDBJ databases">
        <authorList>
            <person name="Dittberner H."/>
        </authorList>
    </citation>
    <scope>NUCLEOTIDE SEQUENCE [LARGE SCALE GENOMIC DNA]</scope>
</reference>
<accession>A0A565BC17</accession>
<organism evidence="1 2">
    <name type="scientific">Arabis nemorensis</name>
    <dbReference type="NCBI Taxonomy" id="586526"/>
    <lineage>
        <taxon>Eukaryota</taxon>
        <taxon>Viridiplantae</taxon>
        <taxon>Streptophyta</taxon>
        <taxon>Embryophyta</taxon>
        <taxon>Tracheophyta</taxon>
        <taxon>Spermatophyta</taxon>
        <taxon>Magnoliopsida</taxon>
        <taxon>eudicotyledons</taxon>
        <taxon>Gunneridae</taxon>
        <taxon>Pentapetalae</taxon>
        <taxon>rosids</taxon>
        <taxon>malvids</taxon>
        <taxon>Brassicales</taxon>
        <taxon>Brassicaceae</taxon>
        <taxon>Arabideae</taxon>
        <taxon>Arabis</taxon>
    </lineage>
</organism>